<reference evidence="1 2" key="1">
    <citation type="submission" date="2019-06" db="EMBL/GenBank/DDBJ databases">
        <title>Sequencing the genomes of 1000 actinobacteria strains.</title>
        <authorList>
            <person name="Klenk H.-P."/>
        </authorList>
    </citation>
    <scope>NUCLEOTIDE SEQUENCE [LARGE SCALE GENOMIC DNA]</scope>
    <source>
        <strain evidence="1 2">DSM 8251</strain>
    </source>
</reference>
<dbReference type="EMBL" id="VFOR01000001">
    <property type="protein sequence ID" value="TQL62717.1"/>
    <property type="molecule type" value="Genomic_DNA"/>
</dbReference>
<accession>A0A542ZQW2</accession>
<proteinExistence type="predicted"/>
<evidence type="ECO:0000313" key="2">
    <source>
        <dbReference type="Proteomes" id="UP000316196"/>
    </source>
</evidence>
<dbReference type="AlphaFoldDB" id="A0A542ZQW2"/>
<protein>
    <submittedName>
        <fullName evidence="1">Uncharacterized protein</fullName>
    </submittedName>
</protein>
<dbReference type="Proteomes" id="UP000316196">
    <property type="component" value="Unassembled WGS sequence"/>
</dbReference>
<evidence type="ECO:0000313" key="1">
    <source>
        <dbReference type="EMBL" id="TQL62717.1"/>
    </source>
</evidence>
<keyword evidence="2" id="KW-1185">Reference proteome</keyword>
<sequence>MEQTPATNRAAHPASHVSELIVGAATLMPPVGSPVARAAVQQGTTRPKTHATTIASGRSRVVRVMAQL</sequence>
<comment type="caution">
    <text evidence="1">The sequence shown here is derived from an EMBL/GenBank/DDBJ whole genome shotgun (WGS) entry which is preliminary data.</text>
</comment>
<gene>
    <name evidence="1" type="ORF">FB460_0504</name>
</gene>
<organism evidence="1 2">
    <name type="scientific">Propioniferax innocua</name>
    <dbReference type="NCBI Taxonomy" id="1753"/>
    <lineage>
        <taxon>Bacteria</taxon>
        <taxon>Bacillati</taxon>
        <taxon>Actinomycetota</taxon>
        <taxon>Actinomycetes</taxon>
        <taxon>Propionibacteriales</taxon>
        <taxon>Propionibacteriaceae</taxon>
        <taxon>Propioniferax</taxon>
    </lineage>
</organism>
<name>A0A542ZQW2_9ACTN</name>